<comment type="function">
    <text evidence="5">Binds to the sigma-S subunit of RNA polymerase, activating expression of sigma-S-regulated genes. Stimulates RNA polymerase holoenzyme formation and may bind to several other sigma factors, such as sigma-70 and sigma-32.</text>
</comment>
<proteinExistence type="inferred from homology"/>
<evidence type="ECO:0000256" key="3">
    <source>
        <dbReference type="ARBA" id="ARBA00023159"/>
    </source>
</evidence>
<keyword evidence="1 5" id="KW-0963">Cytoplasm</keyword>
<protein>
    <recommendedName>
        <fullName evidence="5">Sigma factor-binding protein Crl</fullName>
    </recommendedName>
</protein>
<dbReference type="Gene3D" id="3.30.310.230">
    <property type="entry name" value="Sigma factor-binding protein Crl monomer"/>
    <property type="match status" value="1"/>
</dbReference>
<dbReference type="Proteomes" id="UP000243937">
    <property type="component" value="Chromosome"/>
</dbReference>
<sequence length="132" mass="15237">MSIDTVSHRKLVRVFTAIGPYLRELKSCETQYFFDCLSVCMSAKAEPEVREFWGWWLTLDTKDGEQFEFHYQLGFYNAKGEWLLKPIPKTHQAEVARTLRDFYDKLGVCMDGLALSVRPSEAQGKDHLLSPA</sequence>
<keyword evidence="4 5" id="KW-0804">Transcription</keyword>
<evidence type="ECO:0000256" key="5">
    <source>
        <dbReference type="HAMAP-Rule" id="MF_01178"/>
    </source>
</evidence>
<evidence type="ECO:0000313" key="6">
    <source>
        <dbReference type="EMBL" id="ART83253.1"/>
    </source>
</evidence>
<dbReference type="GO" id="GO:0045893">
    <property type="term" value="P:positive regulation of DNA-templated transcription"/>
    <property type="evidence" value="ECO:0007669"/>
    <property type="project" value="UniProtKB-UniRule"/>
</dbReference>
<dbReference type="InterPro" id="IPR009986">
    <property type="entry name" value="Tscrpt_reg_Crl"/>
</dbReference>
<dbReference type="AlphaFoldDB" id="A0A1Y0D6S9"/>
<organism evidence="6 7">
    <name type="scientific">Oceanisphaera profunda</name>
    <dbReference type="NCBI Taxonomy" id="1416627"/>
    <lineage>
        <taxon>Bacteria</taxon>
        <taxon>Pseudomonadati</taxon>
        <taxon>Pseudomonadota</taxon>
        <taxon>Gammaproteobacteria</taxon>
        <taxon>Aeromonadales</taxon>
        <taxon>Aeromonadaceae</taxon>
        <taxon>Oceanisphaera</taxon>
    </lineage>
</organism>
<dbReference type="Pfam" id="PF07417">
    <property type="entry name" value="Crl"/>
    <property type="match status" value="1"/>
</dbReference>
<dbReference type="GO" id="GO:0005737">
    <property type="term" value="C:cytoplasm"/>
    <property type="evidence" value="ECO:0007669"/>
    <property type="project" value="UniProtKB-SubCell"/>
</dbReference>
<evidence type="ECO:0000256" key="2">
    <source>
        <dbReference type="ARBA" id="ARBA00023015"/>
    </source>
</evidence>
<keyword evidence="2 5" id="KW-0805">Transcription regulation</keyword>
<evidence type="ECO:0000256" key="1">
    <source>
        <dbReference type="ARBA" id="ARBA00022490"/>
    </source>
</evidence>
<dbReference type="NCBIfam" id="NF008217">
    <property type="entry name" value="PRK10984.1"/>
    <property type="match status" value="1"/>
</dbReference>
<dbReference type="RefSeq" id="WP_087037599.1">
    <property type="nucleotide sequence ID" value="NZ_CP021377.1"/>
</dbReference>
<dbReference type="EMBL" id="CP021377">
    <property type="protein sequence ID" value="ART83253.1"/>
    <property type="molecule type" value="Genomic_DNA"/>
</dbReference>
<dbReference type="InterPro" id="IPR038208">
    <property type="entry name" value="Tscrpt_reg_Crl_sf"/>
</dbReference>
<accession>A0A1Y0D6S9</accession>
<gene>
    <name evidence="5" type="primary">crl</name>
    <name evidence="6" type="ORF">CBP31_12005</name>
</gene>
<reference evidence="6 7" key="1">
    <citation type="journal article" date="2014" name="Int. J. Syst. Evol. Microbiol.">
        <title>Oceanisphaera profunda sp. nov., a marine bacterium isolated from deep-sea sediment, and emended description of the genus Oceanisphaera.</title>
        <authorList>
            <person name="Xu Z."/>
            <person name="Zhang X.Y."/>
            <person name="Su H.N."/>
            <person name="Yu Z.C."/>
            <person name="Liu C."/>
            <person name="Li H."/>
            <person name="Chen X.L."/>
            <person name="Song X.Y."/>
            <person name="Xie B.B."/>
            <person name="Qin Q.L."/>
            <person name="Zhou B.C."/>
            <person name="Shi M."/>
            <person name="Huang Y."/>
            <person name="Zhang Y.Z."/>
        </authorList>
    </citation>
    <scope>NUCLEOTIDE SEQUENCE [LARGE SCALE GENOMIC DNA]</scope>
    <source>
        <strain evidence="6 7">SM1222</strain>
    </source>
</reference>
<dbReference type="HAMAP" id="MF_01178">
    <property type="entry name" value="Crl"/>
    <property type="match status" value="1"/>
</dbReference>
<dbReference type="OrthoDB" id="6428303at2"/>
<feature type="region of interest" description="Essential for activity" evidence="5">
    <location>
        <begin position="98"/>
        <end position="121"/>
    </location>
</feature>
<evidence type="ECO:0000313" key="7">
    <source>
        <dbReference type="Proteomes" id="UP000243937"/>
    </source>
</evidence>
<dbReference type="KEGG" id="opf:CBP31_12005"/>
<comment type="similarity">
    <text evidence="5">Belongs to the Crl family.</text>
</comment>
<keyword evidence="7" id="KW-1185">Reference proteome</keyword>
<keyword evidence="3 5" id="KW-0010">Activator</keyword>
<evidence type="ECO:0000256" key="4">
    <source>
        <dbReference type="ARBA" id="ARBA00023163"/>
    </source>
</evidence>
<name>A0A1Y0D6S9_9GAMM</name>
<comment type="subcellular location">
    <subcellularLocation>
        <location evidence="5">Cytoplasm</location>
    </subcellularLocation>
</comment>